<evidence type="ECO:0000313" key="2">
    <source>
        <dbReference type="Proteomes" id="UP000279760"/>
    </source>
</evidence>
<keyword evidence="1" id="KW-0614">Plasmid</keyword>
<accession>A0A3G4VJS3</accession>
<reference evidence="1 2" key="1">
    <citation type="submission" date="2018-11" db="EMBL/GenBank/DDBJ databases">
        <title>Complete Genome Sequence of Vbrio mediterranei 117-T6: a Potential Pathogen Bacteria Isolated from the Conchocelis of Pyropia.</title>
        <authorList>
            <person name="Liu Q."/>
        </authorList>
    </citation>
    <scope>NUCLEOTIDE SEQUENCE [LARGE SCALE GENOMIC DNA]</scope>
    <source>
        <strain evidence="1 2">117-T6</strain>
        <plasmid evidence="1 2">unnamed</plasmid>
    </source>
</reference>
<geneLocation type="plasmid" evidence="1">
    <name>unnamed</name>
</geneLocation>
<name>A0A3G4VJS3_9VIBR</name>
<evidence type="ECO:0008006" key="3">
    <source>
        <dbReference type="Google" id="ProtNLM"/>
    </source>
</evidence>
<dbReference type="AlphaFoldDB" id="A0A3G4VJS3"/>
<sequence length="72" mass="8435">MQEAELMSKQTDLHRNKQVKLKRPDIPNRLERVFFANTANDVWCGDITYSWLGPNWSYLPVIPGLFSWRVVG</sequence>
<protein>
    <recommendedName>
        <fullName evidence="3">Transposase</fullName>
    </recommendedName>
</protein>
<gene>
    <name evidence="1" type="ORF">ECB94_27575</name>
</gene>
<proteinExistence type="predicted"/>
<evidence type="ECO:0000313" key="1">
    <source>
        <dbReference type="EMBL" id="AYV25064.1"/>
    </source>
</evidence>
<dbReference type="EMBL" id="CP033579">
    <property type="protein sequence ID" value="AYV25064.1"/>
    <property type="molecule type" value="Genomic_DNA"/>
</dbReference>
<dbReference type="Proteomes" id="UP000279760">
    <property type="component" value="Plasmid unnamed"/>
</dbReference>
<organism evidence="1 2">
    <name type="scientific">Vibrio mediterranei</name>
    <dbReference type="NCBI Taxonomy" id="689"/>
    <lineage>
        <taxon>Bacteria</taxon>
        <taxon>Pseudomonadati</taxon>
        <taxon>Pseudomonadota</taxon>
        <taxon>Gammaproteobacteria</taxon>
        <taxon>Vibrionales</taxon>
        <taxon>Vibrionaceae</taxon>
        <taxon>Vibrio</taxon>
    </lineage>
</organism>